<keyword evidence="5" id="KW-0804">Transcription</keyword>
<evidence type="ECO:0000256" key="5">
    <source>
        <dbReference type="ARBA" id="ARBA00023163"/>
    </source>
</evidence>
<evidence type="ECO:0000256" key="3">
    <source>
        <dbReference type="ARBA" id="ARBA00023082"/>
    </source>
</evidence>
<comment type="caution">
    <text evidence="9">The sequence shown here is derived from an EMBL/GenBank/DDBJ whole genome shotgun (WGS) entry which is preliminary data.</text>
</comment>
<feature type="domain" description="RNA polymerase sigma factor 70 region 4 type 2" evidence="8">
    <location>
        <begin position="116"/>
        <end position="168"/>
    </location>
</feature>
<evidence type="ECO:0000259" key="8">
    <source>
        <dbReference type="Pfam" id="PF08281"/>
    </source>
</evidence>
<keyword evidence="10" id="KW-1185">Reference proteome</keyword>
<dbReference type="AlphaFoldDB" id="A0A919XM25"/>
<dbReference type="GO" id="GO:0006352">
    <property type="term" value="P:DNA-templated transcription initiation"/>
    <property type="evidence" value="ECO:0007669"/>
    <property type="project" value="InterPro"/>
</dbReference>
<keyword evidence="3" id="KW-0731">Sigma factor</keyword>
<dbReference type="PANTHER" id="PTHR43133:SF8">
    <property type="entry name" value="RNA POLYMERASE SIGMA FACTOR HI_1459-RELATED"/>
    <property type="match status" value="1"/>
</dbReference>
<dbReference type="EMBL" id="BORR01000001">
    <property type="protein sequence ID" value="GIO35507.1"/>
    <property type="molecule type" value="Genomic_DNA"/>
</dbReference>
<comment type="similarity">
    <text evidence="1">Belongs to the sigma-70 factor family. ECF subfamily.</text>
</comment>
<evidence type="ECO:0000313" key="9">
    <source>
        <dbReference type="EMBL" id="GIO35507.1"/>
    </source>
</evidence>
<dbReference type="PANTHER" id="PTHR43133">
    <property type="entry name" value="RNA POLYMERASE ECF-TYPE SIGMA FACTO"/>
    <property type="match status" value="1"/>
</dbReference>
<organism evidence="9 10">
    <name type="scientific">Paenibacillus antibioticophila</name>
    <dbReference type="NCBI Taxonomy" id="1274374"/>
    <lineage>
        <taxon>Bacteria</taxon>
        <taxon>Bacillati</taxon>
        <taxon>Bacillota</taxon>
        <taxon>Bacilli</taxon>
        <taxon>Bacillales</taxon>
        <taxon>Paenibacillaceae</taxon>
        <taxon>Paenibacillus</taxon>
    </lineage>
</organism>
<dbReference type="InterPro" id="IPR013324">
    <property type="entry name" value="RNA_pol_sigma_r3/r4-like"/>
</dbReference>
<dbReference type="SUPFAM" id="SSF88659">
    <property type="entry name" value="Sigma3 and sigma4 domains of RNA polymerase sigma factors"/>
    <property type="match status" value="1"/>
</dbReference>
<dbReference type="Pfam" id="PF04542">
    <property type="entry name" value="Sigma70_r2"/>
    <property type="match status" value="1"/>
</dbReference>
<dbReference type="Proteomes" id="UP000681162">
    <property type="component" value="Unassembled WGS sequence"/>
</dbReference>
<dbReference type="InterPro" id="IPR036388">
    <property type="entry name" value="WH-like_DNA-bd_sf"/>
</dbReference>
<dbReference type="RefSeq" id="WP_212937919.1">
    <property type="nucleotide sequence ID" value="NZ_BORR01000001.1"/>
</dbReference>
<evidence type="ECO:0000256" key="2">
    <source>
        <dbReference type="ARBA" id="ARBA00023015"/>
    </source>
</evidence>
<evidence type="ECO:0000313" key="10">
    <source>
        <dbReference type="Proteomes" id="UP000681162"/>
    </source>
</evidence>
<keyword evidence="2" id="KW-0805">Transcription regulation</keyword>
<name>A0A919XM25_9BACL</name>
<keyword evidence="4" id="KW-0238">DNA-binding</keyword>
<dbReference type="NCBIfam" id="TIGR02937">
    <property type="entry name" value="sigma70-ECF"/>
    <property type="match status" value="1"/>
</dbReference>
<dbReference type="Gene3D" id="1.10.1740.10">
    <property type="match status" value="1"/>
</dbReference>
<evidence type="ECO:0000256" key="1">
    <source>
        <dbReference type="ARBA" id="ARBA00010641"/>
    </source>
</evidence>
<feature type="compositionally biased region" description="Basic and acidic residues" evidence="6">
    <location>
        <begin position="172"/>
        <end position="186"/>
    </location>
</feature>
<dbReference type="GO" id="GO:0016987">
    <property type="term" value="F:sigma factor activity"/>
    <property type="evidence" value="ECO:0007669"/>
    <property type="project" value="UniProtKB-KW"/>
</dbReference>
<accession>A0A919XM25</accession>
<dbReference type="InterPro" id="IPR014284">
    <property type="entry name" value="RNA_pol_sigma-70_dom"/>
</dbReference>
<dbReference type="GO" id="GO:0003677">
    <property type="term" value="F:DNA binding"/>
    <property type="evidence" value="ECO:0007669"/>
    <property type="project" value="UniProtKB-KW"/>
</dbReference>
<evidence type="ECO:0000259" key="7">
    <source>
        <dbReference type="Pfam" id="PF04542"/>
    </source>
</evidence>
<dbReference type="InterPro" id="IPR013325">
    <property type="entry name" value="RNA_pol_sigma_r2"/>
</dbReference>
<sequence length="197" mass="22835">MDDAELFEPITRGDAEALNRLIERHYDFIKRYCYWKTGQAEWAEDLTQETFYRFCRSLSSYKDKGKCRAYLYTIARRLCADAFRERPPEPIEQVPEAKLGSASSAEDEAGAHLQSKELLEVLQELPSELQEAIILRYSYGFRYREIAAITSVPLYKARIRVERGLAAMKKRMREEDLNEKETERAHNHAGASPCSDV</sequence>
<dbReference type="GO" id="GO:0000428">
    <property type="term" value="C:DNA-directed RNA polymerase complex"/>
    <property type="evidence" value="ECO:0007669"/>
    <property type="project" value="UniProtKB-KW"/>
</dbReference>
<feature type="domain" description="RNA polymerase sigma-70 region 2" evidence="7">
    <location>
        <begin position="21"/>
        <end position="85"/>
    </location>
</feature>
<dbReference type="InterPro" id="IPR007627">
    <property type="entry name" value="RNA_pol_sigma70_r2"/>
</dbReference>
<dbReference type="Pfam" id="PF08281">
    <property type="entry name" value="Sigma70_r4_2"/>
    <property type="match status" value="1"/>
</dbReference>
<feature type="region of interest" description="Disordered" evidence="6">
    <location>
        <begin position="172"/>
        <end position="197"/>
    </location>
</feature>
<proteinExistence type="inferred from homology"/>
<evidence type="ECO:0000256" key="4">
    <source>
        <dbReference type="ARBA" id="ARBA00023125"/>
    </source>
</evidence>
<protein>
    <submittedName>
        <fullName evidence="9">DNA-directed RNA polymerase sigma-70 factor</fullName>
    </submittedName>
</protein>
<dbReference type="Gene3D" id="1.10.10.10">
    <property type="entry name" value="Winged helix-like DNA-binding domain superfamily/Winged helix DNA-binding domain"/>
    <property type="match status" value="1"/>
</dbReference>
<reference evidence="9 10" key="1">
    <citation type="submission" date="2021-03" db="EMBL/GenBank/DDBJ databases">
        <title>Antimicrobial resistance genes in bacteria isolated from Japanese honey, and their potential for conferring macrolide and lincosamide resistance in the American foulbrood pathogen Paenibacillus larvae.</title>
        <authorList>
            <person name="Okamoto M."/>
            <person name="Kumagai M."/>
            <person name="Kanamori H."/>
            <person name="Takamatsu D."/>
        </authorList>
    </citation>
    <scope>NUCLEOTIDE SEQUENCE [LARGE SCALE GENOMIC DNA]</scope>
    <source>
        <strain evidence="9 10">J41TS12</strain>
    </source>
</reference>
<keyword evidence="9" id="KW-0240">DNA-directed RNA polymerase</keyword>
<gene>
    <name evidence="9" type="ORF">J41TS12_03680</name>
</gene>
<dbReference type="SUPFAM" id="SSF88946">
    <property type="entry name" value="Sigma2 domain of RNA polymerase sigma factors"/>
    <property type="match status" value="1"/>
</dbReference>
<dbReference type="InterPro" id="IPR039425">
    <property type="entry name" value="RNA_pol_sigma-70-like"/>
</dbReference>
<dbReference type="InterPro" id="IPR013249">
    <property type="entry name" value="RNA_pol_sigma70_r4_t2"/>
</dbReference>
<evidence type="ECO:0000256" key="6">
    <source>
        <dbReference type="SAM" id="MobiDB-lite"/>
    </source>
</evidence>